<gene>
    <name evidence="2" type="ORF">M427DRAFT_28968</name>
</gene>
<proteinExistence type="predicted"/>
<keyword evidence="3" id="KW-1185">Reference proteome</keyword>
<organism evidence="2 3">
    <name type="scientific">Gonapodya prolifera (strain JEL478)</name>
    <name type="common">Monoblepharis prolifera</name>
    <dbReference type="NCBI Taxonomy" id="1344416"/>
    <lineage>
        <taxon>Eukaryota</taxon>
        <taxon>Fungi</taxon>
        <taxon>Fungi incertae sedis</taxon>
        <taxon>Chytridiomycota</taxon>
        <taxon>Chytridiomycota incertae sedis</taxon>
        <taxon>Monoblepharidomycetes</taxon>
        <taxon>Monoblepharidales</taxon>
        <taxon>Gonapodyaceae</taxon>
        <taxon>Gonapodya</taxon>
    </lineage>
</organism>
<evidence type="ECO:0000313" key="3">
    <source>
        <dbReference type="Proteomes" id="UP000070544"/>
    </source>
</evidence>
<feature type="compositionally biased region" description="Polar residues" evidence="1">
    <location>
        <begin position="262"/>
        <end position="279"/>
    </location>
</feature>
<protein>
    <submittedName>
        <fullName evidence="2">Uncharacterized protein</fullName>
    </submittedName>
</protein>
<reference evidence="2 3" key="1">
    <citation type="journal article" date="2015" name="Genome Biol. Evol.">
        <title>Phylogenomic analyses indicate that early fungi evolved digesting cell walls of algal ancestors of land plants.</title>
        <authorList>
            <person name="Chang Y."/>
            <person name="Wang S."/>
            <person name="Sekimoto S."/>
            <person name="Aerts A.L."/>
            <person name="Choi C."/>
            <person name="Clum A."/>
            <person name="LaButti K.M."/>
            <person name="Lindquist E.A."/>
            <person name="Yee Ngan C."/>
            <person name="Ohm R.A."/>
            <person name="Salamov A.A."/>
            <person name="Grigoriev I.V."/>
            <person name="Spatafora J.W."/>
            <person name="Berbee M.L."/>
        </authorList>
    </citation>
    <scope>NUCLEOTIDE SEQUENCE [LARGE SCALE GENOMIC DNA]</scope>
    <source>
        <strain evidence="2 3">JEL478</strain>
    </source>
</reference>
<dbReference type="Proteomes" id="UP000070544">
    <property type="component" value="Unassembled WGS sequence"/>
</dbReference>
<evidence type="ECO:0000313" key="2">
    <source>
        <dbReference type="EMBL" id="KXS19522.1"/>
    </source>
</evidence>
<feature type="region of interest" description="Disordered" evidence="1">
    <location>
        <begin position="231"/>
        <end position="288"/>
    </location>
</feature>
<name>A0A139AS07_GONPJ</name>
<sequence length="298" mass="31357">MLPSPIAARSLHCAVNASPNRRVRKSFLNPITIAGLRHSHTPPTTPPPRRALLPGVSAPLALAHSVIALASSHAALVWTESSHTTLVPATAGIAALLASTVIQRRSHVHRANLGRILPRALQELAALRLIDEARKEAAPKDVQRPSAGAKKTALRRDKQPSGILAESSSSSSGTILLPPVQVLIRAPLSPPSASLVAQPSPLRRILGISGSSEVRTTFTMSGLLVEAVGTLDRSRGGRTGEKEHEQEQAKKGTKRVVRLNRVTVSGGLSRSSDGPSSEPLTLGCGDNGGRKYEAAVVY</sequence>
<evidence type="ECO:0000256" key="1">
    <source>
        <dbReference type="SAM" id="MobiDB-lite"/>
    </source>
</evidence>
<feature type="compositionally biased region" description="Basic and acidic residues" evidence="1">
    <location>
        <begin position="232"/>
        <end position="250"/>
    </location>
</feature>
<feature type="region of interest" description="Disordered" evidence="1">
    <location>
        <begin position="136"/>
        <end position="171"/>
    </location>
</feature>
<dbReference type="EMBL" id="KQ965738">
    <property type="protein sequence ID" value="KXS19522.1"/>
    <property type="molecule type" value="Genomic_DNA"/>
</dbReference>
<accession>A0A139AS07</accession>
<dbReference type="AlphaFoldDB" id="A0A139AS07"/>